<dbReference type="Proteomes" id="UP000001937">
    <property type="component" value="Chromosome"/>
</dbReference>
<evidence type="ECO:0000313" key="1">
    <source>
        <dbReference type="EMBL" id="ABD11807.1"/>
    </source>
</evidence>
<sequence>MRAPGAAADATGRAGAAVRRSAWADGVFRLGVYGSGVFLSGGLVGWSRSAGWRISMSPGFQVNRSGRTVCESGWSRSGRSGLSDDDIDLYLPIGVDLRVGDYLEDGIAREEDLVFFGMPGFEGRGCWWDEGQHLRPSRDCDLQCGGVVAAAEAGRNVVTDSGGNEAVVTEDETVRWRLTCDVCDRSDAADDGDGLVERHNLFECVVKVGHDARRVCAGLASVTQHVVSIHGWRLYSSSPVLMLV</sequence>
<dbReference type="HOGENOM" id="CLU_1136747_0_0_11"/>
<gene>
    <name evidence="1" type="ordered locus">Francci3_2440</name>
</gene>
<dbReference type="AlphaFoldDB" id="Q2JA85"/>
<protein>
    <submittedName>
        <fullName evidence="1">Uncharacterized protein</fullName>
    </submittedName>
</protein>
<dbReference type="KEGG" id="fra:Francci3_2440"/>
<name>Q2JA85_FRACC</name>
<reference evidence="1 2" key="1">
    <citation type="journal article" date="2007" name="Genome Res.">
        <title>Genome characteristics of facultatively symbiotic Frankia sp. strains reflect host range and host plant biogeography.</title>
        <authorList>
            <person name="Normand P."/>
            <person name="Lapierre P."/>
            <person name="Tisa L.S."/>
            <person name="Gogarten J.P."/>
            <person name="Alloisio N."/>
            <person name="Bagnarol E."/>
            <person name="Bassi C.A."/>
            <person name="Berry A.M."/>
            <person name="Bickhart D.M."/>
            <person name="Choisne N."/>
            <person name="Couloux A."/>
            <person name="Cournoyer B."/>
            <person name="Cruveiller S."/>
            <person name="Daubin V."/>
            <person name="Demange N."/>
            <person name="Francino M.P."/>
            <person name="Goltsman E."/>
            <person name="Huang Y."/>
            <person name="Kopp O.R."/>
            <person name="Labarre L."/>
            <person name="Lapidus A."/>
            <person name="Lavire C."/>
            <person name="Marechal J."/>
            <person name="Martinez M."/>
            <person name="Mastronunzio J.E."/>
            <person name="Mullin B.C."/>
            <person name="Niemann J."/>
            <person name="Pujic P."/>
            <person name="Rawnsley T."/>
            <person name="Rouy Z."/>
            <person name="Schenowitz C."/>
            <person name="Sellstedt A."/>
            <person name="Tavares F."/>
            <person name="Tomkins J.P."/>
            <person name="Vallenet D."/>
            <person name="Valverde C."/>
            <person name="Wall L.G."/>
            <person name="Wang Y."/>
            <person name="Medigue C."/>
            <person name="Benson D.R."/>
        </authorList>
    </citation>
    <scope>NUCLEOTIDE SEQUENCE [LARGE SCALE GENOMIC DNA]</scope>
    <source>
        <strain evidence="2">DSM 45818 / CECT 9043 / CcI3</strain>
    </source>
</reference>
<organism evidence="1 2">
    <name type="scientific">Frankia casuarinae (strain DSM 45818 / CECT 9043 / HFP020203 / CcI3)</name>
    <dbReference type="NCBI Taxonomy" id="106370"/>
    <lineage>
        <taxon>Bacteria</taxon>
        <taxon>Bacillati</taxon>
        <taxon>Actinomycetota</taxon>
        <taxon>Actinomycetes</taxon>
        <taxon>Frankiales</taxon>
        <taxon>Frankiaceae</taxon>
        <taxon>Frankia</taxon>
    </lineage>
</organism>
<proteinExistence type="predicted"/>
<keyword evidence="2" id="KW-1185">Reference proteome</keyword>
<accession>Q2JA85</accession>
<dbReference type="EMBL" id="CP000249">
    <property type="protein sequence ID" value="ABD11807.1"/>
    <property type="molecule type" value="Genomic_DNA"/>
</dbReference>
<evidence type="ECO:0000313" key="2">
    <source>
        <dbReference type="Proteomes" id="UP000001937"/>
    </source>
</evidence>